<dbReference type="AlphaFoldDB" id="A0A4Q8LH89"/>
<reference evidence="8 9" key="1">
    <citation type="submission" date="2019-02" db="EMBL/GenBank/DDBJ databases">
        <title>WGS of Pseudoxanthomonas species novum from clinical isolates.</title>
        <authorList>
            <person name="Bernier A.-M."/>
            <person name="Bernard K."/>
            <person name="Vachon A."/>
        </authorList>
    </citation>
    <scope>NUCLEOTIDE SEQUENCE [LARGE SCALE GENOMIC DNA]</scope>
    <source>
        <strain evidence="8 9">NML171200</strain>
    </source>
</reference>
<evidence type="ECO:0000313" key="9">
    <source>
        <dbReference type="Proteomes" id="UP000292627"/>
    </source>
</evidence>
<evidence type="ECO:0000256" key="4">
    <source>
        <dbReference type="ARBA" id="ARBA00022692"/>
    </source>
</evidence>
<dbReference type="InterPro" id="IPR003688">
    <property type="entry name" value="TraG/VirD4"/>
</dbReference>
<evidence type="ECO:0000256" key="3">
    <source>
        <dbReference type="ARBA" id="ARBA00022475"/>
    </source>
</evidence>
<feature type="transmembrane region" description="Helical" evidence="7">
    <location>
        <begin position="36"/>
        <end position="57"/>
    </location>
</feature>
<proteinExistence type="inferred from homology"/>
<dbReference type="Gene3D" id="3.40.50.300">
    <property type="entry name" value="P-loop containing nucleotide triphosphate hydrolases"/>
    <property type="match status" value="1"/>
</dbReference>
<gene>
    <name evidence="8" type="ORF">EA660_01510</name>
</gene>
<dbReference type="OrthoDB" id="9759295at2"/>
<dbReference type="GO" id="GO:0005886">
    <property type="term" value="C:plasma membrane"/>
    <property type="evidence" value="ECO:0007669"/>
    <property type="project" value="UniProtKB-SubCell"/>
</dbReference>
<evidence type="ECO:0000256" key="1">
    <source>
        <dbReference type="ARBA" id="ARBA00004651"/>
    </source>
</evidence>
<dbReference type="SUPFAM" id="SSF52540">
    <property type="entry name" value="P-loop containing nucleoside triphosphate hydrolases"/>
    <property type="match status" value="1"/>
</dbReference>
<dbReference type="Proteomes" id="UP000292627">
    <property type="component" value="Unassembled WGS sequence"/>
</dbReference>
<evidence type="ECO:0000313" key="8">
    <source>
        <dbReference type="EMBL" id="TAA28860.1"/>
    </source>
</evidence>
<evidence type="ECO:0000256" key="7">
    <source>
        <dbReference type="SAM" id="Phobius"/>
    </source>
</evidence>
<dbReference type="CDD" id="cd01127">
    <property type="entry name" value="TrwB_TraG_TraD_VirD4"/>
    <property type="match status" value="1"/>
</dbReference>
<protein>
    <submittedName>
        <fullName evidence="8">Type IV secretory system conjugative DNA transfer family protein</fullName>
    </submittedName>
</protein>
<keyword evidence="4 7" id="KW-0812">Transmembrane</keyword>
<keyword evidence="3" id="KW-1003">Cell membrane</keyword>
<dbReference type="PANTHER" id="PTHR37937">
    <property type="entry name" value="CONJUGATIVE TRANSFER: DNA TRANSPORT"/>
    <property type="match status" value="1"/>
</dbReference>
<keyword evidence="6 7" id="KW-0472">Membrane</keyword>
<evidence type="ECO:0000256" key="5">
    <source>
        <dbReference type="ARBA" id="ARBA00022989"/>
    </source>
</evidence>
<dbReference type="InterPro" id="IPR051539">
    <property type="entry name" value="T4SS-coupling_protein"/>
</dbReference>
<organism evidence="8 9">
    <name type="scientific">Pseudoxanthomonas winnipegensis</name>
    <dbReference type="NCBI Taxonomy" id="2480810"/>
    <lineage>
        <taxon>Bacteria</taxon>
        <taxon>Pseudomonadati</taxon>
        <taxon>Pseudomonadota</taxon>
        <taxon>Gammaproteobacteria</taxon>
        <taxon>Lysobacterales</taxon>
        <taxon>Lysobacteraceae</taxon>
        <taxon>Pseudoxanthomonas</taxon>
    </lineage>
</organism>
<sequence>MALLKVHAPLHWNTYIEYVQALGDPRYGPYAGKIRAAGWIGFGGVLIVYILILALLFKQKKPSLHGDARFANAGDLNKHKMLQPSNTGIIVGRFGGKLVRLPGQQFVILAAPTRSGKGVGIVIPNLLDYAESVVVLDIKQENFDLTSGWRKSQGHEVYLFNPFAEDRRTHRWNPLTYVSSDPAFRVSDLMSIAAMLYPDGADEQKFWVSQARNAFMAFALFLFENHDDEIATGFPFSSGAPTLGRIYRLSSGDGTDLKTYLRGLASRKFLSDNARSAFSNLLSQADETFASIMGTLKEPLNAWINPVLDAATSGDDFLLTDLRKKKMSIYVGIQPNKLAESRLIVNLFFSQIINLNTRELPQSNPELKYQCLLLMDEFTAIGKVDIIASAVSYMAGYNIRLLPIIQSMAQLDATYGKDVSRTIITNHALQIIYAPREQQDANDYSEMLGYTTFKRRNITRGREVTRSISEERRALMLPQELKAMGFDQEVFLYEGIAHPVKCEKIKYYKDRYFTSRLMDKIDVERITI</sequence>
<name>A0A4Q8LH89_9GAMM</name>
<dbReference type="Pfam" id="PF02534">
    <property type="entry name" value="T4SS-DNA_transf"/>
    <property type="match status" value="1"/>
</dbReference>
<dbReference type="PANTHER" id="PTHR37937:SF1">
    <property type="entry name" value="CONJUGATIVE TRANSFER: DNA TRANSPORT"/>
    <property type="match status" value="1"/>
</dbReference>
<evidence type="ECO:0000256" key="6">
    <source>
        <dbReference type="ARBA" id="ARBA00023136"/>
    </source>
</evidence>
<comment type="similarity">
    <text evidence="2">Belongs to the VirD4/TraG family.</text>
</comment>
<comment type="caution">
    <text evidence="8">The sequence shown here is derived from an EMBL/GenBank/DDBJ whole genome shotgun (WGS) entry which is preliminary data.</text>
</comment>
<keyword evidence="5 7" id="KW-1133">Transmembrane helix</keyword>
<accession>A0A4Q8LH89</accession>
<comment type="subcellular location">
    <subcellularLocation>
        <location evidence="1">Cell membrane</location>
        <topology evidence="1">Multi-pass membrane protein</topology>
    </subcellularLocation>
</comment>
<dbReference type="InterPro" id="IPR027417">
    <property type="entry name" value="P-loop_NTPase"/>
</dbReference>
<evidence type="ECO:0000256" key="2">
    <source>
        <dbReference type="ARBA" id="ARBA00008806"/>
    </source>
</evidence>
<dbReference type="EMBL" id="SHMC01000001">
    <property type="protein sequence ID" value="TAA28860.1"/>
    <property type="molecule type" value="Genomic_DNA"/>
</dbReference>